<keyword evidence="6" id="KW-1185">Reference proteome</keyword>
<reference evidence="5" key="1">
    <citation type="submission" date="2023-03" db="EMBL/GenBank/DDBJ databases">
        <title>Actinoallomurus iriomotensis NBRC 103684.</title>
        <authorList>
            <person name="Ichikawa N."/>
            <person name="Sato H."/>
            <person name="Tonouchi N."/>
        </authorList>
    </citation>
    <scope>NUCLEOTIDE SEQUENCE</scope>
    <source>
        <strain evidence="5">NBRC 103684</strain>
    </source>
</reference>
<protein>
    <recommendedName>
        <fullName evidence="4">FAD-binding PCMH-type domain-containing protein</fullName>
    </recommendedName>
</protein>
<dbReference type="RefSeq" id="WP_285580429.1">
    <property type="nucleotide sequence ID" value="NZ_BSTK01000014.1"/>
</dbReference>
<dbReference type="PANTHER" id="PTHR42659:SF2">
    <property type="entry name" value="XANTHINE DEHYDROGENASE SUBUNIT C-RELATED"/>
    <property type="match status" value="1"/>
</dbReference>
<dbReference type="Pfam" id="PF00941">
    <property type="entry name" value="FAD_binding_5"/>
    <property type="match status" value="1"/>
</dbReference>
<evidence type="ECO:0000256" key="3">
    <source>
        <dbReference type="ARBA" id="ARBA00023002"/>
    </source>
</evidence>
<dbReference type="InterPro" id="IPR016166">
    <property type="entry name" value="FAD-bd_PCMH"/>
</dbReference>
<dbReference type="InterPro" id="IPR016169">
    <property type="entry name" value="FAD-bd_PCMH_sub2"/>
</dbReference>
<comment type="caution">
    <text evidence="5">The sequence shown here is derived from an EMBL/GenBank/DDBJ whole genome shotgun (WGS) entry which is preliminary data.</text>
</comment>
<dbReference type="SUPFAM" id="SSF56176">
    <property type="entry name" value="FAD-binding/transporter-associated domain-like"/>
    <property type="match status" value="1"/>
</dbReference>
<dbReference type="InterPro" id="IPR036318">
    <property type="entry name" value="FAD-bd_PCMH-like_sf"/>
</dbReference>
<gene>
    <name evidence="5" type="ORF">Airi02_078250</name>
</gene>
<dbReference type="GO" id="GO:0071949">
    <property type="term" value="F:FAD binding"/>
    <property type="evidence" value="ECO:0007669"/>
    <property type="project" value="InterPro"/>
</dbReference>
<dbReference type="InterPro" id="IPR036683">
    <property type="entry name" value="CO_DH_flav_C_dom_sf"/>
</dbReference>
<proteinExistence type="predicted"/>
<dbReference type="AlphaFoldDB" id="A0A9W6SA43"/>
<dbReference type="Gene3D" id="3.30.465.10">
    <property type="match status" value="1"/>
</dbReference>
<dbReference type="PROSITE" id="PS51387">
    <property type="entry name" value="FAD_PCMH"/>
    <property type="match status" value="1"/>
</dbReference>
<organism evidence="5 6">
    <name type="scientific">Actinoallomurus iriomotensis</name>
    <dbReference type="NCBI Taxonomy" id="478107"/>
    <lineage>
        <taxon>Bacteria</taxon>
        <taxon>Bacillati</taxon>
        <taxon>Actinomycetota</taxon>
        <taxon>Actinomycetes</taxon>
        <taxon>Streptosporangiales</taxon>
        <taxon>Thermomonosporaceae</taxon>
        <taxon>Actinoallomurus</taxon>
    </lineage>
</organism>
<accession>A0A9W6SA43</accession>
<name>A0A9W6SA43_9ACTN</name>
<evidence type="ECO:0000313" key="6">
    <source>
        <dbReference type="Proteomes" id="UP001165074"/>
    </source>
</evidence>
<keyword evidence="1" id="KW-0285">Flavoprotein</keyword>
<evidence type="ECO:0000313" key="5">
    <source>
        <dbReference type="EMBL" id="GLY89896.1"/>
    </source>
</evidence>
<keyword evidence="2" id="KW-0274">FAD</keyword>
<evidence type="ECO:0000259" key="4">
    <source>
        <dbReference type="PROSITE" id="PS51387"/>
    </source>
</evidence>
<dbReference type="InterPro" id="IPR002346">
    <property type="entry name" value="Mopterin_DH_FAD-bd"/>
</dbReference>
<dbReference type="PANTHER" id="PTHR42659">
    <property type="entry name" value="XANTHINE DEHYDROGENASE SUBUNIT C-RELATED"/>
    <property type="match status" value="1"/>
</dbReference>
<dbReference type="EMBL" id="BSTK01000014">
    <property type="protein sequence ID" value="GLY89896.1"/>
    <property type="molecule type" value="Genomic_DNA"/>
</dbReference>
<dbReference type="Proteomes" id="UP001165074">
    <property type="component" value="Unassembled WGS sequence"/>
</dbReference>
<sequence>MRLLPAGLVAPTQRTIPDFDLHRPRTIAEAVAAGATGGAVYAQGCTDLFARFREGLDCTRLVSLDRIPELGRIDRDGATLAIGAAVGHDAGSRDAAVRAALPGFAAAWARIANHRIRQRATIGGNVMARRTRYEMSIMLDALGANLDFATLDGAVVLSPADLWQRREPHGALLHTIRIPDVPGVWFGYERSLRPLLTVAAAVRGGTVRLSVGSEYTRPFTVEGEQGTDPARLAAALPDEIGDAAGSADYRRHAAGVLLGRLLGRFTAGEEDPR</sequence>
<dbReference type="GO" id="GO:0016491">
    <property type="term" value="F:oxidoreductase activity"/>
    <property type="evidence" value="ECO:0007669"/>
    <property type="project" value="UniProtKB-KW"/>
</dbReference>
<keyword evidence="3" id="KW-0560">Oxidoreductase</keyword>
<evidence type="ECO:0000256" key="1">
    <source>
        <dbReference type="ARBA" id="ARBA00022630"/>
    </source>
</evidence>
<feature type="domain" description="FAD-binding PCMH-type" evidence="4">
    <location>
        <begin position="14"/>
        <end position="183"/>
    </location>
</feature>
<dbReference type="InterPro" id="IPR051312">
    <property type="entry name" value="Diverse_Substr_Oxidored"/>
</dbReference>
<evidence type="ECO:0000256" key="2">
    <source>
        <dbReference type="ARBA" id="ARBA00022827"/>
    </source>
</evidence>
<dbReference type="SUPFAM" id="SSF55447">
    <property type="entry name" value="CO dehydrogenase flavoprotein C-terminal domain-like"/>
    <property type="match status" value="1"/>
</dbReference>